<dbReference type="Proteomes" id="UP000325081">
    <property type="component" value="Unassembled WGS sequence"/>
</dbReference>
<reference evidence="2" key="1">
    <citation type="journal article" date="2019" name="Curr. Biol.">
        <title>Genome Sequence of Striga asiatica Provides Insight into the Evolution of Plant Parasitism.</title>
        <authorList>
            <person name="Yoshida S."/>
            <person name="Kim S."/>
            <person name="Wafula E.K."/>
            <person name="Tanskanen J."/>
            <person name="Kim Y.M."/>
            <person name="Honaas L."/>
            <person name="Yang Z."/>
            <person name="Spallek T."/>
            <person name="Conn C.E."/>
            <person name="Ichihashi Y."/>
            <person name="Cheong K."/>
            <person name="Cui S."/>
            <person name="Der J.P."/>
            <person name="Gundlach H."/>
            <person name="Jiao Y."/>
            <person name="Hori C."/>
            <person name="Ishida J.K."/>
            <person name="Kasahara H."/>
            <person name="Kiba T."/>
            <person name="Kim M.S."/>
            <person name="Koo N."/>
            <person name="Laohavisit A."/>
            <person name="Lee Y.H."/>
            <person name="Lumba S."/>
            <person name="McCourt P."/>
            <person name="Mortimer J.C."/>
            <person name="Mutuku J.M."/>
            <person name="Nomura T."/>
            <person name="Sasaki-Sekimoto Y."/>
            <person name="Seto Y."/>
            <person name="Wang Y."/>
            <person name="Wakatake T."/>
            <person name="Sakakibara H."/>
            <person name="Demura T."/>
            <person name="Yamaguchi S."/>
            <person name="Yoneyama K."/>
            <person name="Manabe R.I."/>
            <person name="Nelson D.C."/>
            <person name="Schulman A.H."/>
            <person name="Timko M.P."/>
            <person name="dePamphilis C.W."/>
            <person name="Choi D."/>
            <person name="Shirasu K."/>
        </authorList>
    </citation>
    <scope>NUCLEOTIDE SEQUENCE [LARGE SCALE GENOMIC DNA]</scope>
    <source>
        <strain evidence="2">cv. UVA1</strain>
    </source>
</reference>
<dbReference type="AlphaFoldDB" id="A0A5A7QBA1"/>
<protein>
    <submittedName>
        <fullName evidence="1">Hydroxyproline-rich glycoprotein family protein</fullName>
    </submittedName>
</protein>
<dbReference type="EMBL" id="BKCP01006183">
    <property type="protein sequence ID" value="GER41657.1"/>
    <property type="molecule type" value="Genomic_DNA"/>
</dbReference>
<gene>
    <name evidence="1" type="ORF">STAS_18382</name>
</gene>
<evidence type="ECO:0000313" key="1">
    <source>
        <dbReference type="EMBL" id="GER41657.1"/>
    </source>
</evidence>
<keyword evidence="2" id="KW-1185">Reference proteome</keyword>
<evidence type="ECO:0000313" key="2">
    <source>
        <dbReference type="Proteomes" id="UP000325081"/>
    </source>
</evidence>
<proteinExistence type="predicted"/>
<name>A0A5A7QBA1_STRAF</name>
<accession>A0A5A7QBA1</accession>
<comment type="caution">
    <text evidence="1">The sequence shown here is derived from an EMBL/GenBank/DDBJ whole genome shotgun (WGS) entry which is preliminary data.</text>
</comment>
<sequence>MAVVEVIPNSKANHGVGRPQALHSLGRLIIEKLNLCHFQECIRNPHQHKLRQQNKNRHLFLLVSHPHPHPHPPVALGESCNHHYDNVNEHANPHSLEEADSAWVPSPSAQDSHEDAVVKHNRYQHGYCDKRCQAGGGNLMPPTDASVKSRALLHEQRGYLRDHCSRDEGGNQDRYHLDHLFCFLNMGHRA</sequence>
<organism evidence="1 2">
    <name type="scientific">Striga asiatica</name>
    <name type="common">Asiatic witchweed</name>
    <name type="synonym">Buchnera asiatica</name>
    <dbReference type="NCBI Taxonomy" id="4170"/>
    <lineage>
        <taxon>Eukaryota</taxon>
        <taxon>Viridiplantae</taxon>
        <taxon>Streptophyta</taxon>
        <taxon>Embryophyta</taxon>
        <taxon>Tracheophyta</taxon>
        <taxon>Spermatophyta</taxon>
        <taxon>Magnoliopsida</taxon>
        <taxon>eudicotyledons</taxon>
        <taxon>Gunneridae</taxon>
        <taxon>Pentapetalae</taxon>
        <taxon>asterids</taxon>
        <taxon>lamiids</taxon>
        <taxon>Lamiales</taxon>
        <taxon>Orobanchaceae</taxon>
        <taxon>Buchnereae</taxon>
        <taxon>Striga</taxon>
    </lineage>
</organism>